<keyword evidence="4" id="KW-0413">Isomerase</keyword>
<dbReference type="InterPro" id="IPR048741">
    <property type="entry name" value="Pus10-like_C"/>
</dbReference>
<dbReference type="PANTHER" id="PTHR21568">
    <property type="entry name" value="TRNA PSEUDOURIDINE SYNTHASE PUS10"/>
    <property type="match status" value="1"/>
</dbReference>
<accession>A0A4C1X0Y8</accession>
<feature type="signal peptide" evidence="5">
    <location>
        <begin position="1"/>
        <end position="19"/>
    </location>
</feature>
<evidence type="ECO:0000256" key="1">
    <source>
        <dbReference type="ARBA" id="ARBA00009652"/>
    </source>
</evidence>
<dbReference type="Pfam" id="PF21238">
    <property type="entry name" value="Pus10_C"/>
    <property type="match status" value="2"/>
</dbReference>
<dbReference type="Pfam" id="PF21237">
    <property type="entry name" value="Pus10_N_euk"/>
    <property type="match status" value="1"/>
</dbReference>
<evidence type="ECO:0000256" key="3">
    <source>
        <dbReference type="ARBA" id="ARBA00022694"/>
    </source>
</evidence>
<feature type="chain" id="PRO_5020026246" description="tRNA pseudouridine(55) synthase" evidence="5">
    <location>
        <begin position="20"/>
        <end position="479"/>
    </location>
</feature>
<organism evidence="8 9">
    <name type="scientific">Eumeta variegata</name>
    <name type="common">Bagworm moth</name>
    <name type="synonym">Eumeta japonica</name>
    <dbReference type="NCBI Taxonomy" id="151549"/>
    <lineage>
        <taxon>Eukaryota</taxon>
        <taxon>Metazoa</taxon>
        <taxon>Ecdysozoa</taxon>
        <taxon>Arthropoda</taxon>
        <taxon>Hexapoda</taxon>
        <taxon>Insecta</taxon>
        <taxon>Pterygota</taxon>
        <taxon>Neoptera</taxon>
        <taxon>Endopterygota</taxon>
        <taxon>Lepidoptera</taxon>
        <taxon>Glossata</taxon>
        <taxon>Ditrysia</taxon>
        <taxon>Tineoidea</taxon>
        <taxon>Psychidae</taxon>
        <taxon>Oiketicinae</taxon>
        <taxon>Eumeta</taxon>
    </lineage>
</organism>
<evidence type="ECO:0000259" key="7">
    <source>
        <dbReference type="Pfam" id="PF21238"/>
    </source>
</evidence>
<gene>
    <name evidence="8" type="primary">PUS10</name>
    <name evidence="8" type="ORF">EVAR_27369_1</name>
</gene>
<dbReference type="InterPro" id="IPR039894">
    <property type="entry name" value="Pus10-like"/>
</dbReference>
<dbReference type="PANTHER" id="PTHR21568:SF0">
    <property type="entry name" value="TRNA PSEUDOURIDINE SYNTHASE PUS10"/>
    <property type="match status" value="1"/>
</dbReference>
<name>A0A4C1X0Y8_EUMVA</name>
<keyword evidence="5" id="KW-0732">Signal</keyword>
<feature type="domain" description="Pus10 N-terminal eukaryotes" evidence="6">
    <location>
        <begin position="20"/>
        <end position="126"/>
    </location>
</feature>
<comment type="similarity">
    <text evidence="1">Belongs to the pseudouridine synthase Pus10 family.</text>
</comment>
<dbReference type="InterPro" id="IPR048742">
    <property type="entry name" value="Pus10_N_euk"/>
</dbReference>
<dbReference type="Gene3D" id="3.30.70.3190">
    <property type="match status" value="1"/>
</dbReference>
<sequence length="479" mass="53839">MLREKALLLLLKEVFPGYAADLTPLKEAWKWSFGPRLSSVIDKTLISGAVSPLLITLNMDYLHDLEELELLKAMTPSVFEERSKQKKRFCTEFTRRAVDVALESLSLEALKSKWDVPTPPAAAKCVSVIAAHAPIYIGGRYIKLSRQLPQTPWVLNGIVMMKGSVQEIIFKPIVKLYNTDDPLQGFDENRLNFIASGREDVDVRCLGGRPFVVELLDPHFTPDADQLKQLCREASESGDVIVTELKMVSKRTRTGVVSRSSSTLCRSLAVRDDLIYVKQGEQTKSKTYEALCIKLSRTRDDPPDEPIHVTEKDIENINTYTNCSDGSCRVVLQQKTPVRVLHRRPLLTRERKILELSASMVSGHPQLFLVRLRTEAGTYVKEWVHGDFGRTVPRLADALRAQADILALDVCEVHLQWPPLETNGDNKEKKSYKQNTHHRQIEFACGSNPKLPNVHYNCVSAPYEVAGGENHIDASARSG</sequence>
<dbReference type="FunFam" id="3.30.70.2510:FF:000001">
    <property type="entry name" value="tRNA pseudouridine synthase Pus10"/>
    <property type="match status" value="1"/>
</dbReference>
<proteinExistence type="inferred from homology"/>
<dbReference type="GO" id="GO:0031119">
    <property type="term" value="P:tRNA pseudouridine synthesis"/>
    <property type="evidence" value="ECO:0007669"/>
    <property type="project" value="TreeGrafter"/>
</dbReference>
<dbReference type="GO" id="GO:0003723">
    <property type="term" value="F:RNA binding"/>
    <property type="evidence" value="ECO:0007669"/>
    <property type="project" value="InterPro"/>
</dbReference>
<protein>
    <recommendedName>
        <fullName evidence="2">tRNA pseudouridine(55) synthase</fullName>
        <ecNumber evidence="2">5.4.99.25</ecNumber>
    </recommendedName>
</protein>
<keyword evidence="9" id="KW-1185">Reference proteome</keyword>
<feature type="domain" description="Pus10-like C-terminal" evidence="7">
    <location>
        <begin position="136"/>
        <end position="252"/>
    </location>
</feature>
<dbReference type="EC" id="5.4.99.25" evidence="2"/>
<comment type="caution">
    <text evidence="8">The sequence shown here is derived from an EMBL/GenBank/DDBJ whole genome shotgun (WGS) entry which is preliminary data.</text>
</comment>
<keyword evidence="3" id="KW-0819">tRNA processing</keyword>
<dbReference type="InterPro" id="IPR020103">
    <property type="entry name" value="PsdUridine_synth_cat_dom_sf"/>
</dbReference>
<evidence type="ECO:0000313" key="8">
    <source>
        <dbReference type="EMBL" id="GBP57341.1"/>
    </source>
</evidence>
<evidence type="ECO:0000256" key="5">
    <source>
        <dbReference type="SAM" id="SignalP"/>
    </source>
</evidence>
<dbReference type="Gene3D" id="3.30.70.2510">
    <property type="match status" value="1"/>
</dbReference>
<evidence type="ECO:0000256" key="4">
    <source>
        <dbReference type="ARBA" id="ARBA00023235"/>
    </source>
</evidence>
<dbReference type="Proteomes" id="UP000299102">
    <property type="component" value="Unassembled WGS sequence"/>
</dbReference>
<dbReference type="OrthoDB" id="271937at2759"/>
<evidence type="ECO:0000259" key="6">
    <source>
        <dbReference type="Pfam" id="PF21237"/>
    </source>
</evidence>
<dbReference type="STRING" id="151549.A0A4C1X0Y8"/>
<dbReference type="EMBL" id="BGZK01000714">
    <property type="protein sequence ID" value="GBP57341.1"/>
    <property type="molecule type" value="Genomic_DNA"/>
</dbReference>
<evidence type="ECO:0000256" key="2">
    <source>
        <dbReference type="ARBA" id="ARBA00012787"/>
    </source>
</evidence>
<reference evidence="8 9" key="1">
    <citation type="journal article" date="2019" name="Commun. Biol.">
        <title>The bagworm genome reveals a unique fibroin gene that provides high tensile strength.</title>
        <authorList>
            <person name="Kono N."/>
            <person name="Nakamura H."/>
            <person name="Ohtoshi R."/>
            <person name="Tomita M."/>
            <person name="Numata K."/>
            <person name="Arakawa K."/>
        </authorList>
    </citation>
    <scope>NUCLEOTIDE SEQUENCE [LARGE SCALE GENOMIC DNA]</scope>
</reference>
<evidence type="ECO:0000313" key="9">
    <source>
        <dbReference type="Proteomes" id="UP000299102"/>
    </source>
</evidence>
<dbReference type="GO" id="GO:0160148">
    <property type="term" value="F:tRNA pseudouridine(55) synthase activity"/>
    <property type="evidence" value="ECO:0007669"/>
    <property type="project" value="UniProtKB-EC"/>
</dbReference>
<dbReference type="SUPFAM" id="SSF55120">
    <property type="entry name" value="Pseudouridine synthase"/>
    <property type="match status" value="1"/>
</dbReference>
<dbReference type="AlphaFoldDB" id="A0A4C1X0Y8"/>
<feature type="domain" description="Pus10-like C-terminal" evidence="7">
    <location>
        <begin position="270"/>
        <end position="413"/>
    </location>
</feature>